<sequence length="425" mass="48267">MPAYSIEQKGDITFLQPSSGKFFVALDNRCGRWQMFDGNASEAQKAEIAASLKESPTPDLMEPDDDYLEVVIFITDRCNLGCVYCKYADLTQLSEVRGTDVEQICRTLEKLIRGKKQVRITFQGGEPLLMHREIDQICAFLTGNFSEIEFSFALQSNGTLLNDAILEMLKQYEITVGITIDGPASQHDLSRPFKNGEGSFATITSNLERLQKNNVRCGVLSVIRDPDELEALFRFNREELGLNSFYLKPLEFADSGAESSEEFSAYYGKLADRQLELIQELIRIHTTSGERIHEQMLKTVLGKMFRPSFYNDGCIRTPSCGSNERYKSMNCDGSVQWCAHLKNQQDEAVKQRSKERYGFCADCPISSICLSFCPAVIPGYRHGDPEACYLPLAKRFCTYRRQMMMSLFELMHENMQAVTACFMQK</sequence>
<keyword evidence="4" id="KW-0408">Iron</keyword>
<dbReference type="Gene3D" id="3.20.20.70">
    <property type="entry name" value="Aldolase class I"/>
    <property type="match status" value="1"/>
</dbReference>
<dbReference type="SFLD" id="SFLDG01067">
    <property type="entry name" value="SPASM/twitch_domain_containing"/>
    <property type="match status" value="1"/>
</dbReference>
<dbReference type="GO" id="GO:0046872">
    <property type="term" value="F:metal ion binding"/>
    <property type="evidence" value="ECO:0007669"/>
    <property type="project" value="UniProtKB-KW"/>
</dbReference>
<dbReference type="AlphaFoldDB" id="B3QQP1"/>
<dbReference type="InterPro" id="IPR023867">
    <property type="entry name" value="Sulphatase_maturase_rSAM"/>
</dbReference>
<keyword evidence="5" id="KW-0411">Iron-sulfur</keyword>
<evidence type="ECO:0000259" key="6">
    <source>
        <dbReference type="PROSITE" id="PS51918"/>
    </source>
</evidence>
<proteinExistence type="predicted"/>
<evidence type="ECO:0000256" key="5">
    <source>
        <dbReference type="ARBA" id="ARBA00023014"/>
    </source>
</evidence>
<protein>
    <submittedName>
        <fullName evidence="7">Radical SAM domain protein</fullName>
    </submittedName>
</protein>
<dbReference type="eggNOG" id="COG0641">
    <property type="taxonomic scope" value="Bacteria"/>
</dbReference>
<dbReference type="PANTHER" id="PTHR43273">
    <property type="entry name" value="ANAEROBIC SULFATASE-MATURATING ENZYME HOMOLOG ASLB-RELATED"/>
    <property type="match status" value="1"/>
</dbReference>
<evidence type="ECO:0000256" key="1">
    <source>
        <dbReference type="ARBA" id="ARBA00001966"/>
    </source>
</evidence>
<keyword evidence="2" id="KW-0949">S-adenosyl-L-methionine</keyword>
<evidence type="ECO:0000256" key="2">
    <source>
        <dbReference type="ARBA" id="ARBA00022691"/>
    </source>
</evidence>
<evidence type="ECO:0000256" key="3">
    <source>
        <dbReference type="ARBA" id="ARBA00022723"/>
    </source>
</evidence>
<comment type="cofactor">
    <cofactor evidence="1">
        <name>[4Fe-4S] cluster</name>
        <dbReference type="ChEBI" id="CHEBI:49883"/>
    </cofactor>
</comment>
<dbReference type="SFLD" id="SFLDS00029">
    <property type="entry name" value="Radical_SAM"/>
    <property type="match status" value="1"/>
</dbReference>
<dbReference type="InterPro" id="IPR007197">
    <property type="entry name" value="rSAM"/>
</dbReference>
<dbReference type="RefSeq" id="WP_012503077.1">
    <property type="nucleotide sequence ID" value="NC_011027.1"/>
</dbReference>
<dbReference type="CDD" id="cd01335">
    <property type="entry name" value="Radical_SAM"/>
    <property type="match status" value="1"/>
</dbReference>
<dbReference type="GO" id="GO:0051536">
    <property type="term" value="F:iron-sulfur cluster binding"/>
    <property type="evidence" value="ECO:0007669"/>
    <property type="project" value="UniProtKB-KW"/>
</dbReference>
<dbReference type="EMBL" id="CP001099">
    <property type="protein sequence ID" value="ACF12244.1"/>
    <property type="molecule type" value="Genomic_DNA"/>
</dbReference>
<dbReference type="SFLD" id="SFLDG01384">
    <property type="entry name" value="thioether_bond_formation_requi"/>
    <property type="match status" value="1"/>
</dbReference>
<evidence type="ECO:0000313" key="8">
    <source>
        <dbReference type="Proteomes" id="UP000008811"/>
    </source>
</evidence>
<evidence type="ECO:0000256" key="4">
    <source>
        <dbReference type="ARBA" id="ARBA00023004"/>
    </source>
</evidence>
<dbReference type="SFLD" id="SFLDG01386">
    <property type="entry name" value="main_SPASM_domain-containing"/>
    <property type="match status" value="1"/>
</dbReference>
<dbReference type="InterPro" id="IPR013785">
    <property type="entry name" value="Aldolase_TIM"/>
</dbReference>
<dbReference type="STRING" id="517417.Cpar_1852"/>
<keyword evidence="3" id="KW-0479">Metal-binding</keyword>
<dbReference type="HOGENOM" id="CLU_672255_0_0_10"/>
<dbReference type="KEGG" id="cpc:Cpar_1852"/>
<organism evidence="7 8">
    <name type="scientific">Chlorobaculum parvum (strain DSM 263 / NCIMB 8327)</name>
    <name type="common">Chlorobium vibrioforme subsp. thiosulfatophilum</name>
    <dbReference type="NCBI Taxonomy" id="517417"/>
    <lineage>
        <taxon>Bacteria</taxon>
        <taxon>Pseudomonadati</taxon>
        <taxon>Chlorobiota</taxon>
        <taxon>Chlorobiia</taxon>
        <taxon>Chlorobiales</taxon>
        <taxon>Chlorobiaceae</taxon>
        <taxon>Chlorobaculum</taxon>
    </lineage>
</organism>
<feature type="domain" description="Radical SAM core" evidence="6">
    <location>
        <begin position="64"/>
        <end position="290"/>
    </location>
</feature>
<reference evidence="7" key="1">
    <citation type="submission" date="2008-06" db="EMBL/GenBank/DDBJ databases">
        <title>Complete sequence of Chlorobaculum parvum NCIB 8327.</title>
        <authorList>
            <consortium name="US DOE Joint Genome Institute"/>
            <person name="Lucas S."/>
            <person name="Copeland A."/>
            <person name="Lapidus A."/>
            <person name="Glavina del Rio T."/>
            <person name="Dalin E."/>
            <person name="Tice H."/>
            <person name="Bruce D."/>
            <person name="Goodwin L."/>
            <person name="Pitluck S."/>
            <person name="Schmutz J."/>
            <person name="Larimer F."/>
            <person name="Land M."/>
            <person name="Hauser L."/>
            <person name="Kyrpides N."/>
            <person name="Mikhailova N."/>
            <person name="Zhao F."/>
            <person name="Li T."/>
            <person name="Liu Z."/>
            <person name="Overmann J."/>
            <person name="Bryant D.A."/>
            <person name="Richardson P."/>
        </authorList>
    </citation>
    <scope>NUCLEOTIDE SEQUENCE [LARGE SCALE GENOMIC DNA]</scope>
    <source>
        <strain evidence="7">NCIB 8327</strain>
    </source>
</reference>
<dbReference type="Proteomes" id="UP000008811">
    <property type="component" value="Chromosome"/>
</dbReference>
<accession>B3QQP1</accession>
<dbReference type="InterPro" id="IPR058240">
    <property type="entry name" value="rSAM_sf"/>
</dbReference>
<dbReference type="PANTHER" id="PTHR43273:SF8">
    <property type="entry name" value="RADICAL SAM DOMAIN PROTEIN"/>
    <property type="match status" value="1"/>
</dbReference>
<dbReference type="PROSITE" id="PS51918">
    <property type="entry name" value="RADICAL_SAM"/>
    <property type="match status" value="1"/>
</dbReference>
<evidence type="ECO:0000313" key="7">
    <source>
        <dbReference type="EMBL" id="ACF12244.1"/>
    </source>
</evidence>
<gene>
    <name evidence="7" type="ordered locus">Cpar_1852</name>
</gene>
<keyword evidence="8" id="KW-1185">Reference proteome</keyword>
<dbReference type="Pfam" id="PF04055">
    <property type="entry name" value="Radical_SAM"/>
    <property type="match status" value="1"/>
</dbReference>
<dbReference type="SUPFAM" id="SSF102114">
    <property type="entry name" value="Radical SAM enzymes"/>
    <property type="match status" value="1"/>
</dbReference>
<dbReference type="GO" id="GO:0016491">
    <property type="term" value="F:oxidoreductase activity"/>
    <property type="evidence" value="ECO:0007669"/>
    <property type="project" value="InterPro"/>
</dbReference>
<name>B3QQP1_CHLP8</name>